<reference evidence="1" key="1">
    <citation type="submission" date="2022-11" db="EMBL/GenBank/DDBJ databases">
        <title>Genome Sequence of Boeremia exigua.</title>
        <authorList>
            <person name="Buettner E."/>
        </authorList>
    </citation>
    <scope>NUCLEOTIDE SEQUENCE</scope>
    <source>
        <strain evidence="1">CU02</strain>
    </source>
</reference>
<organism evidence="1 2">
    <name type="scientific">Boeremia exigua</name>
    <dbReference type="NCBI Taxonomy" id="749465"/>
    <lineage>
        <taxon>Eukaryota</taxon>
        <taxon>Fungi</taxon>
        <taxon>Dikarya</taxon>
        <taxon>Ascomycota</taxon>
        <taxon>Pezizomycotina</taxon>
        <taxon>Dothideomycetes</taxon>
        <taxon>Pleosporomycetidae</taxon>
        <taxon>Pleosporales</taxon>
        <taxon>Pleosporineae</taxon>
        <taxon>Didymellaceae</taxon>
        <taxon>Boeremia</taxon>
    </lineage>
</organism>
<name>A0ACC2I040_9PLEO</name>
<dbReference type="EMBL" id="JAPHNI010000711">
    <property type="protein sequence ID" value="KAJ8108687.1"/>
    <property type="molecule type" value="Genomic_DNA"/>
</dbReference>
<keyword evidence="2" id="KW-1185">Reference proteome</keyword>
<evidence type="ECO:0000313" key="2">
    <source>
        <dbReference type="Proteomes" id="UP001153331"/>
    </source>
</evidence>
<accession>A0ACC2I040</accession>
<gene>
    <name evidence="1" type="ORF">OPT61_g7998</name>
</gene>
<sequence>MATPQTQAVRRWIMTGAVTAITVTGTLYGAGLKTDQEVKKERERFQQAGPEEFIPQLQLVRDDLVMKRKEIERKIAGFHEKKKAKELETLRRQQEQLKLQQEQQQQQEHEQKPR</sequence>
<evidence type="ECO:0000313" key="1">
    <source>
        <dbReference type="EMBL" id="KAJ8108687.1"/>
    </source>
</evidence>
<comment type="caution">
    <text evidence="1">The sequence shown here is derived from an EMBL/GenBank/DDBJ whole genome shotgun (WGS) entry which is preliminary data.</text>
</comment>
<dbReference type="Proteomes" id="UP001153331">
    <property type="component" value="Unassembled WGS sequence"/>
</dbReference>
<protein>
    <submittedName>
        <fullName evidence="1">Uncharacterized protein</fullName>
    </submittedName>
</protein>
<proteinExistence type="predicted"/>